<keyword evidence="2" id="KW-0217">Developmental protein</keyword>
<dbReference type="OrthoDB" id="541276at2759"/>
<evidence type="ECO:0000256" key="9">
    <source>
        <dbReference type="ARBA" id="ARBA00022782"/>
    </source>
</evidence>
<dbReference type="STRING" id="947166.A0A1D1W3Y3"/>
<sequence>MASSARRLNGLINNAAPANPFNDTDEAFMKKHGFVLGATLGKGSYAKVKGATKERERKKVAVKIMDRRKAATEFREKFLPREIAIAPDLKHPNIVETFAVYQNKDKIYMVMELASGGDMLRYVRARGALSEHSARKFYTQMCDALEFLHSRGICHRDLKCENLLLDGDANIKLSDFGFARTFKNEKELSSTFCGSAAYAAPEVLQAKPYDAKAYDVWSSGVILFIFVCGFMPFDDTSIRELIRQQNEKLKFPRGSTISKECRTLIREILNVDPKRRLKLTQIRETDWMQHNLALPGSESDQDEMPMPSERSASIDKENIFPNQDEGELADENPRGRDQMDMPDMDKHARLSRAEGTRSRTTSRRGTE</sequence>
<gene>
    <name evidence="18" type="primary">RvY_17884-1</name>
    <name evidence="18" type="synonym">RvY_17884.1</name>
    <name evidence="18" type="ORF">RvY_17884</name>
</gene>
<keyword evidence="11" id="KW-0460">Magnesium</keyword>
<keyword evidence="13" id="KW-0744">Spermatogenesis</keyword>
<keyword evidence="19" id="KW-1185">Reference proteome</keyword>
<evidence type="ECO:0000256" key="1">
    <source>
        <dbReference type="ARBA" id="ARBA00001946"/>
    </source>
</evidence>
<keyword evidence="9" id="KW-0221">Differentiation</keyword>
<evidence type="ECO:0000256" key="4">
    <source>
        <dbReference type="ARBA" id="ARBA00022553"/>
    </source>
</evidence>
<dbReference type="SMART" id="SM00220">
    <property type="entry name" value="S_TKc"/>
    <property type="match status" value="1"/>
</dbReference>
<evidence type="ECO:0000256" key="6">
    <source>
        <dbReference type="ARBA" id="ARBA00022723"/>
    </source>
</evidence>
<feature type="domain" description="Protein kinase" evidence="17">
    <location>
        <begin position="34"/>
        <end position="288"/>
    </location>
</feature>
<comment type="similarity">
    <text evidence="15">Belongs to the protein kinase superfamily.</text>
</comment>
<keyword evidence="10 14" id="KW-0067">ATP-binding</keyword>
<dbReference type="GO" id="GO:0000287">
    <property type="term" value="F:magnesium ion binding"/>
    <property type="evidence" value="ECO:0007669"/>
    <property type="project" value="UniProtKB-ARBA"/>
</dbReference>
<dbReference type="GO" id="GO:0050321">
    <property type="term" value="F:tau-protein kinase activity"/>
    <property type="evidence" value="ECO:0007669"/>
    <property type="project" value="TreeGrafter"/>
</dbReference>
<dbReference type="InterPro" id="IPR017441">
    <property type="entry name" value="Protein_kinase_ATP_BS"/>
</dbReference>
<keyword evidence="4" id="KW-0597">Phosphoprotein</keyword>
<dbReference type="GO" id="GO:0030154">
    <property type="term" value="P:cell differentiation"/>
    <property type="evidence" value="ECO:0007669"/>
    <property type="project" value="UniProtKB-KW"/>
</dbReference>
<name>A0A1D1W3Y3_RAMVA</name>
<keyword evidence="8" id="KW-0418">Kinase</keyword>
<evidence type="ECO:0000313" key="19">
    <source>
        <dbReference type="Proteomes" id="UP000186922"/>
    </source>
</evidence>
<keyword evidence="3 15" id="KW-0723">Serine/threonine-protein kinase</keyword>
<protein>
    <recommendedName>
        <fullName evidence="17">Protein kinase domain-containing protein</fullName>
    </recommendedName>
</protein>
<evidence type="ECO:0000256" key="12">
    <source>
        <dbReference type="ARBA" id="ARBA00022843"/>
    </source>
</evidence>
<dbReference type="PANTHER" id="PTHR24346">
    <property type="entry name" value="MAP/MICROTUBULE AFFINITY-REGULATING KINASE"/>
    <property type="match status" value="1"/>
</dbReference>
<accession>A0A1D1W3Y3</accession>
<dbReference type="SUPFAM" id="SSF56112">
    <property type="entry name" value="Protein kinase-like (PK-like)"/>
    <property type="match status" value="1"/>
</dbReference>
<dbReference type="GO" id="GO:0000226">
    <property type="term" value="P:microtubule cytoskeleton organization"/>
    <property type="evidence" value="ECO:0007669"/>
    <property type="project" value="TreeGrafter"/>
</dbReference>
<evidence type="ECO:0000313" key="18">
    <source>
        <dbReference type="EMBL" id="GAV08151.1"/>
    </source>
</evidence>
<dbReference type="FunFam" id="1.10.510.10:FF:000658">
    <property type="entry name" value="Protein CBG12184"/>
    <property type="match status" value="1"/>
</dbReference>
<dbReference type="GO" id="GO:0005737">
    <property type="term" value="C:cytoplasm"/>
    <property type="evidence" value="ECO:0007669"/>
    <property type="project" value="TreeGrafter"/>
</dbReference>
<evidence type="ECO:0000256" key="11">
    <source>
        <dbReference type="ARBA" id="ARBA00022842"/>
    </source>
</evidence>
<evidence type="ECO:0000256" key="5">
    <source>
        <dbReference type="ARBA" id="ARBA00022679"/>
    </source>
</evidence>
<keyword evidence="5" id="KW-0808">Transferase</keyword>
<keyword evidence="7 14" id="KW-0547">Nucleotide-binding</keyword>
<dbReference type="EMBL" id="BDGG01000016">
    <property type="protein sequence ID" value="GAV08151.1"/>
    <property type="molecule type" value="Genomic_DNA"/>
</dbReference>
<dbReference type="InterPro" id="IPR008271">
    <property type="entry name" value="Ser/Thr_kinase_AS"/>
</dbReference>
<evidence type="ECO:0000256" key="13">
    <source>
        <dbReference type="ARBA" id="ARBA00022871"/>
    </source>
</evidence>
<dbReference type="Gene3D" id="1.10.510.10">
    <property type="entry name" value="Transferase(Phosphotransferase) domain 1"/>
    <property type="match status" value="1"/>
</dbReference>
<feature type="region of interest" description="Disordered" evidence="16">
    <location>
        <begin position="294"/>
        <end position="367"/>
    </location>
</feature>
<dbReference type="Pfam" id="PF00069">
    <property type="entry name" value="Pkinase"/>
    <property type="match status" value="1"/>
</dbReference>
<dbReference type="FunFam" id="3.30.200.20:FF:000042">
    <property type="entry name" value="Aurora kinase A"/>
    <property type="match status" value="1"/>
</dbReference>
<keyword evidence="12" id="KW-0832">Ubl conjugation</keyword>
<evidence type="ECO:0000256" key="16">
    <source>
        <dbReference type="SAM" id="MobiDB-lite"/>
    </source>
</evidence>
<evidence type="ECO:0000256" key="8">
    <source>
        <dbReference type="ARBA" id="ARBA00022777"/>
    </source>
</evidence>
<dbReference type="GO" id="GO:0005524">
    <property type="term" value="F:ATP binding"/>
    <property type="evidence" value="ECO:0007669"/>
    <property type="project" value="UniProtKB-UniRule"/>
</dbReference>
<dbReference type="GO" id="GO:0035556">
    <property type="term" value="P:intracellular signal transduction"/>
    <property type="evidence" value="ECO:0007669"/>
    <property type="project" value="TreeGrafter"/>
</dbReference>
<evidence type="ECO:0000256" key="2">
    <source>
        <dbReference type="ARBA" id="ARBA00022473"/>
    </source>
</evidence>
<evidence type="ECO:0000256" key="15">
    <source>
        <dbReference type="RuleBase" id="RU000304"/>
    </source>
</evidence>
<evidence type="ECO:0000256" key="7">
    <source>
        <dbReference type="ARBA" id="ARBA00022741"/>
    </source>
</evidence>
<comment type="cofactor">
    <cofactor evidence="1">
        <name>Mg(2+)</name>
        <dbReference type="ChEBI" id="CHEBI:18420"/>
    </cofactor>
</comment>
<dbReference type="InterPro" id="IPR000719">
    <property type="entry name" value="Prot_kinase_dom"/>
</dbReference>
<feature type="compositionally biased region" description="Basic and acidic residues" evidence="16">
    <location>
        <begin position="331"/>
        <end position="357"/>
    </location>
</feature>
<reference evidence="18 19" key="1">
    <citation type="journal article" date="2016" name="Nat. Commun.">
        <title>Extremotolerant tardigrade genome and improved radiotolerance of human cultured cells by tardigrade-unique protein.</title>
        <authorList>
            <person name="Hashimoto T."/>
            <person name="Horikawa D.D."/>
            <person name="Saito Y."/>
            <person name="Kuwahara H."/>
            <person name="Kozuka-Hata H."/>
            <person name="Shin-I T."/>
            <person name="Minakuchi Y."/>
            <person name="Ohishi K."/>
            <person name="Motoyama A."/>
            <person name="Aizu T."/>
            <person name="Enomoto A."/>
            <person name="Kondo K."/>
            <person name="Tanaka S."/>
            <person name="Hara Y."/>
            <person name="Koshikawa S."/>
            <person name="Sagara H."/>
            <person name="Miura T."/>
            <person name="Yokobori S."/>
            <person name="Miyagawa K."/>
            <person name="Suzuki Y."/>
            <person name="Kubo T."/>
            <person name="Oyama M."/>
            <person name="Kohara Y."/>
            <person name="Fujiyama A."/>
            <person name="Arakawa K."/>
            <person name="Katayama T."/>
            <person name="Toyoda A."/>
            <person name="Kunieda T."/>
        </authorList>
    </citation>
    <scope>NUCLEOTIDE SEQUENCE [LARGE SCALE GENOMIC DNA]</scope>
    <source>
        <strain evidence="18 19">YOKOZUNA-1</strain>
    </source>
</reference>
<keyword evidence="6" id="KW-0479">Metal-binding</keyword>
<dbReference type="PROSITE" id="PS00107">
    <property type="entry name" value="PROTEIN_KINASE_ATP"/>
    <property type="match status" value="1"/>
</dbReference>
<dbReference type="PROSITE" id="PS50011">
    <property type="entry name" value="PROTEIN_KINASE_DOM"/>
    <property type="match status" value="1"/>
</dbReference>
<dbReference type="InterPro" id="IPR011009">
    <property type="entry name" value="Kinase-like_dom_sf"/>
</dbReference>
<evidence type="ECO:0000256" key="14">
    <source>
        <dbReference type="PROSITE-ProRule" id="PRU10141"/>
    </source>
</evidence>
<dbReference type="Proteomes" id="UP000186922">
    <property type="component" value="Unassembled WGS sequence"/>
</dbReference>
<dbReference type="PANTHER" id="PTHR24346:SF102">
    <property type="entry name" value="TESTIS-SPECIFIC SERINE_THREONINE-PROTEIN KINASE 1"/>
    <property type="match status" value="1"/>
</dbReference>
<feature type="binding site" evidence="14">
    <location>
        <position position="63"/>
    </location>
    <ligand>
        <name>ATP</name>
        <dbReference type="ChEBI" id="CHEBI:30616"/>
    </ligand>
</feature>
<evidence type="ECO:0000259" key="17">
    <source>
        <dbReference type="PROSITE" id="PS50011"/>
    </source>
</evidence>
<comment type="caution">
    <text evidence="18">The sequence shown here is derived from an EMBL/GenBank/DDBJ whole genome shotgun (WGS) entry which is preliminary data.</text>
</comment>
<dbReference type="AlphaFoldDB" id="A0A1D1W3Y3"/>
<evidence type="ECO:0000256" key="10">
    <source>
        <dbReference type="ARBA" id="ARBA00022840"/>
    </source>
</evidence>
<proteinExistence type="inferred from homology"/>
<dbReference type="PROSITE" id="PS00108">
    <property type="entry name" value="PROTEIN_KINASE_ST"/>
    <property type="match status" value="1"/>
</dbReference>
<dbReference type="GO" id="GO:0007283">
    <property type="term" value="P:spermatogenesis"/>
    <property type="evidence" value="ECO:0007669"/>
    <property type="project" value="UniProtKB-KW"/>
</dbReference>
<evidence type="ECO:0000256" key="3">
    <source>
        <dbReference type="ARBA" id="ARBA00022527"/>
    </source>
</evidence>
<organism evidence="18 19">
    <name type="scientific">Ramazzottius varieornatus</name>
    <name type="common">Water bear</name>
    <name type="synonym">Tardigrade</name>
    <dbReference type="NCBI Taxonomy" id="947166"/>
    <lineage>
        <taxon>Eukaryota</taxon>
        <taxon>Metazoa</taxon>
        <taxon>Ecdysozoa</taxon>
        <taxon>Tardigrada</taxon>
        <taxon>Eutardigrada</taxon>
        <taxon>Parachela</taxon>
        <taxon>Hypsibioidea</taxon>
        <taxon>Ramazzottiidae</taxon>
        <taxon>Ramazzottius</taxon>
    </lineage>
</organism>